<evidence type="ECO:0000313" key="3">
    <source>
        <dbReference type="Proteomes" id="UP001058626"/>
    </source>
</evidence>
<reference evidence="2" key="1">
    <citation type="submission" date="2022-06" db="EMBL/GenBank/DDBJ databases">
        <title>Complete genome sequence of Mycobacterium pseudoshottsii NJB1907-Z4.</title>
        <authorList>
            <person name="Komine T."/>
            <person name="Fukano H."/>
            <person name="Wada S."/>
        </authorList>
    </citation>
    <scope>NUCLEOTIDE SEQUENCE</scope>
    <source>
        <strain evidence="2">NJB1907-Z4</strain>
    </source>
</reference>
<proteinExistence type="predicted"/>
<feature type="region of interest" description="Disordered" evidence="1">
    <location>
        <begin position="1"/>
        <end position="118"/>
    </location>
</feature>
<name>A0A9N7LTH3_9MYCO</name>
<sequence length="118" mass="12746">MRQRRRRRERRAYDVSVKDPPPGVGVGFGQPNEGADGGGVDEVVDPPKRVGRRGERRSARRFIGNVAFDGDGPRPRFLGGGPRSLAPPGQKCDMIATPRKSNTNAAPQPARGSDHHGL</sequence>
<keyword evidence="3" id="KW-1185">Reference proteome</keyword>
<evidence type="ECO:0000256" key="1">
    <source>
        <dbReference type="SAM" id="MobiDB-lite"/>
    </source>
</evidence>
<evidence type="ECO:0000313" key="2">
    <source>
        <dbReference type="EMBL" id="BDN83313.1"/>
    </source>
</evidence>
<feature type="compositionally biased region" description="Basic and acidic residues" evidence="1">
    <location>
        <begin position="45"/>
        <end position="57"/>
    </location>
</feature>
<feature type="compositionally biased region" description="Basic residues" evidence="1">
    <location>
        <begin position="1"/>
        <end position="10"/>
    </location>
</feature>
<accession>A0A9N7LTH3</accession>
<dbReference type="EMBL" id="AP026367">
    <property type="protein sequence ID" value="BDN83313.1"/>
    <property type="molecule type" value="Genomic_DNA"/>
</dbReference>
<organism evidence="2 3">
    <name type="scientific">Mycobacterium pseudoshottsii</name>
    <dbReference type="NCBI Taxonomy" id="265949"/>
    <lineage>
        <taxon>Bacteria</taxon>
        <taxon>Bacillati</taxon>
        <taxon>Actinomycetota</taxon>
        <taxon>Actinomycetes</taxon>
        <taxon>Mycobacteriales</taxon>
        <taxon>Mycobacteriaceae</taxon>
        <taxon>Mycobacterium</taxon>
        <taxon>Mycobacterium ulcerans group</taxon>
    </lineage>
</organism>
<dbReference type="AlphaFoldDB" id="A0A9N7LTH3"/>
<gene>
    <name evidence="2" type="ORF">NJB1907Z4_C35280</name>
</gene>
<protein>
    <submittedName>
        <fullName evidence="2">Uncharacterized protein</fullName>
    </submittedName>
</protein>
<dbReference type="Proteomes" id="UP001058626">
    <property type="component" value="Chromosome"/>
</dbReference>